<evidence type="ECO:0000256" key="2">
    <source>
        <dbReference type="ARBA" id="ARBA00022676"/>
    </source>
</evidence>
<feature type="compositionally biased region" description="Basic and acidic residues" evidence="12">
    <location>
        <begin position="650"/>
        <end position="659"/>
    </location>
</feature>
<dbReference type="InterPro" id="IPR036930">
    <property type="entry name" value="WGR_dom_sf"/>
</dbReference>
<evidence type="ECO:0000259" key="16">
    <source>
        <dbReference type="PROSITE" id="PS51977"/>
    </source>
</evidence>
<dbReference type="OMA" id="GEYYTWH"/>
<evidence type="ECO:0000256" key="9">
    <source>
        <dbReference type="ARBA" id="ARBA00023242"/>
    </source>
</evidence>
<dbReference type="InterPro" id="IPR001510">
    <property type="entry name" value="Znf_PARP"/>
</dbReference>
<keyword evidence="4" id="KW-0548">Nucleotidyltransferase</keyword>
<keyword evidence="7" id="KW-0862">Zinc</keyword>
<dbReference type="Pfam" id="PF00644">
    <property type="entry name" value="PARP"/>
    <property type="match status" value="1"/>
</dbReference>
<evidence type="ECO:0000259" key="14">
    <source>
        <dbReference type="PROSITE" id="PS51059"/>
    </source>
</evidence>
<dbReference type="GeneID" id="22911390"/>
<dbReference type="GO" id="GO:0003950">
    <property type="term" value="F:NAD+ poly-ADP-ribosyltransferase activity"/>
    <property type="evidence" value="ECO:0007669"/>
    <property type="project" value="UniProtKB-UniRule"/>
</dbReference>
<evidence type="ECO:0000256" key="7">
    <source>
        <dbReference type="ARBA" id="ARBA00022833"/>
    </source>
</evidence>
<keyword evidence="2 11" id="KW-0328">Glycosyltransferase</keyword>
<dbReference type="AlphaFoldDB" id="A0A023BAS0"/>
<dbReference type="eggNOG" id="KOG1037">
    <property type="taxonomic scope" value="Eukaryota"/>
</dbReference>
<dbReference type="Proteomes" id="UP000019763">
    <property type="component" value="Unassembled WGS sequence"/>
</dbReference>
<dbReference type="GO" id="GO:0070212">
    <property type="term" value="P:protein poly-ADP-ribosylation"/>
    <property type="evidence" value="ECO:0007669"/>
    <property type="project" value="TreeGrafter"/>
</dbReference>
<dbReference type="InterPro" id="IPR036957">
    <property type="entry name" value="Znf_PARP_sf"/>
</dbReference>
<evidence type="ECO:0000256" key="6">
    <source>
        <dbReference type="ARBA" id="ARBA00022771"/>
    </source>
</evidence>
<dbReference type="SMART" id="SM01336">
    <property type="entry name" value="zf-PARP"/>
    <property type="match status" value="1"/>
</dbReference>
<dbReference type="EMBL" id="AFNH02000271">
    <property type="protein sequence ID" value="EZG78503.1"/>
    <property type="molecule type" value="Genomic_DNA"/>
</dbReference>
<dbReference type="InterPro" id="IPR036616">
    <property type="entry name" value="Poly(ADP-ribose)pol_reg_dom_sf"/>
</dbReference>
<dbReference type="SUPFAM" id="SSF56399">
    <property type="entry name" value="ADP-ribosylation"/>
    <property type="match status" value="1"/>
</dbReference>
<evidence type="ECO:0000259" key="13">
    <source>
        <dbReference type="PROSITE" id="PS50064"/>
    </source>
</evidence>
<dbReference type="GO" id="GO:0003677">
    <property type="term" value="F:DNA binding"/>
    <property type="evidence" value="ECO:0007669"/>
    <property type="project" value="InterPro"/>
</dbReference>
<keyword evidence="18" id="KW-1185">Reference proteome</keyword>
<feature type="domain" description="PARP catalytic" evidence="14">
    <location>
        <begin position="835"/>
        <end position="1079"/>
    </location>
</feature>
<evidence type="ECO:0000313" key="18">
    <source>
        <dbReference type="Proteomes" id="UP000019763"/>
    </source>
</evidence>
<dbReference type="Gene3D" id="3.90.228.10">
    <property type="match status" value="1"/>
</dbReference>
<keyword evidence="3 11" id="KW-0808">Transferase</keyword>
<feature type="region of interest" description="Disordered" evidence="12">
    <location>
        <begin position="507"/>
        <end position="539"/>
    </location>
</feature>
<proteinExistence type="predicted"/>
<dbReference type="PANTHER" id="PTHR10459">
    <property type="entry name" value="DNA LIGASE"/>
    <property type="match status" value="1"/>
</dbReference>
<evidence type="ECO:0000256" key="1">
    <source>
        <dbReference type="ARBA" id="ARBA00004123"/>
    </source>
</evidence>
<evidence type="ECO:0000259" key="15">
    <source>
        <dbReference type="PROSITE" id="PS51060"/>
    </source>
</evidence>
<comment type="subcellular location">
    <subcellularLocation>
        <location evidence="1">Nucleus</location>
    </subcellularLocation>
</comment>
<dbReference type="SUPFAM" id="SSF47587">
    <property type="entry name" value="Domain of poly(ADP-ribose) polymerase"/>
    <property type="match status" value="1"/>
</dbReference>
<dbReference type="SUPFAM" id="SSF57716">
    <property type="entry name" value="Glucocorticoid receptor-like (DNA-binding domain)"/>
    <property type="match status" value="1"/>
</dbReference>
<keyword evidence="6" id="KW-0863">Zinc-finger</keyword>
<feature type="domain" description="WGR" evidence="16">
    <location>
        <begin position="462"/>
        <end position="642"/>
    </location>
</feature>
<dbReference type="Gene3D" id="1.20.142.10">
    <property type="entry name" value="Poly(ADP-ribose) polymerase, regulatory domain"/>
    <property type="match status" value="1"/>
</dbReference>
<dbReference type="InterPro" id="IPR012317">
    <property type="entry name" value="Poly(ADP-ribose)pol_cat_dom"/>
</dbReference>
<dbReference type="InterPro" id="IPR050800">
    <property type="entry name" value="ARTD/PARP"/>
</dbReference>
<dbReference type="PROSITE" id="PS50064">
    <property type="entry name" value="ZF_PARP_2"/>
    <property type="match status" value="1"/>
</dbReference>
<dbReference type="InterPro" id="IPR008893">
    <property type="entry name" value="WGR_domain"/>
</dbReference>
<protein>
    <recommendedName>
        <fullName evidence="11">Poly [ADP-ribose] polymerase</fullName>
        <shortName evidence="11">PARP</shortName>
        <ecNumber evidence="11">2.4.2.-</ecNumber>
    </recommendedName>
</protein>
<dbReference type="Gene3D" id="3.30.1740.10">
    <property type="entry name" value="Zinc finger, PARP-type"/>
    <property type="match status" value="1"/>
</dbReference>
<dbReference type="InterPro" id="IPR004102">
    <property type="entry name" value="Poly(ADP-ribose)pol_reg_dom"/>
</dbReference>
<dbReference type="PANTHER" id="PTHR10459:SF60">
    <property type="entry name" value="POLY [ADP-RIBOSE] POLYMERASE 2"/>
    <property type="match status" value="1"/>
</dbReference>
<evidence type="ECO:0000256" key="8">
    <source>
        <dbReference type="ARBA" id="ARBA00023027"/>
    </source>
</evidence>
<feature type="compositionally biased region" description="Basic and acidic residues" evidence="12">
    <location>
        <begin position="524"/>
        <end position="539"/>
    </location>
</feature>
<name>A0A023BAS0_GRENI</name>
<comment type="caution">
    <text evidence="17">The sequence shown here is derived from an EMBL/GenBank/DDBJ whole genome shotgun (WGS) entry which is preliminary data.</text>
</comment>
<dbReference type="Pfam" id="PF02877">
    <property type="entry name" value="PARP_reg"/>
    <property type="match status" value="1"/>
</dbReference>
<reference evidence="17" key="1">
    <citation type="submission" date="2013-12" db="EMBL/GenBank/DDBJ databases">
        <authorList>
            <person name="Omoto C.K."/>
            <person name="Sibley D."/>
            <person name="Venepally P."/>
            <person name="Hadjithomas M."/>
            <person name="Karamycheva S."/>
            <person name="Brunk B."/>
            <person name="Roos D."/>
            <person name="Caler E."/>
            <person name="Lorenzi H."/>
        </authorList>
    </citation>
    <scope>NUCLEOTIDE SEQUENCE</scope>
</reference>
<evidence type="ECO:0000256" key="5">
    <source>
        <dbReference type="ARBA" id="ARBA00022723"/>
    </source>
</evidence>
<evidence type="ECO:0000256" key="4">
    <source>
        <dbReference type="ARBA" id="ARBA00022695"/>
    </source>
</evidence>
<dbReference type="PROSITE" id="PS51059">
    <property type="entry name" value="PARP_CATALYTIC"/>
    <property type="match status" value="1"/>
</dbReference>
<evidence type="ECO:0000256" key="11">
    <source>
        <dbReference type="RuleBase" id="RU362114"/>
    </source>
</evidence>
<gene>
    <name evidence="17" type="ORF">GNI_035330</name>
</gene>
<dbReference type="GO" id="GO:0005730">
    <property type="term" value="C:nucleolus"/>
    <property type="evidence" value="ECO:0007669"/>
    <property type="project" value="TreeGrafter"/>
</dbReference>
<feature type="compositionally biased region" description="Basic and acidic residues" evidence="12">
    <location>
        <begin position="669"/>
        <end position="682"/>
    </location>
</feature>
<evidence type="ECO:0000256" key="3">
    <source>
        <dbReference type="ARBA" id="ARBA00022679"/>
    </source>
</evidence>
<sequence length="1079" mass="121255">MVGAITAEPIHLQYYVDLAPSGRASCKKCGNLISLYSARFCRKVRSPWHDGFDIQYNHLCCGIKWARKLDEIHMLGMLPWRDLQKAADQWEYDLLVNREELKKYKLLVNGIGVLRQTILDSKMNVQAMVSILSFNGFSAEIFTHHHGAISIVPHVFADCLLRGLPPTCPLCQQMTLFPAAYSYYCIGYIAPTTKCDYWHSANPCLPNPVSEQIAPLDGRSKFMMVPPHMATLPIWKKLGAILKTISANAETAGLQFNGELKSKVLAGTRKQTSSIDLDKLPRTALLTGMLFSTLGTLRHIDKDSFAGAVGRYGGKWVNDPNQLGNPPIGWRSFCLVDGVSWSQIRQNAKSQSVLQTGAIIVREEYAVALLAKGEEISIDTESGDATVSSKTWPAGRNLRLAKQMKLFRLDGVRSFDAPIPAIEDANNAGGGGGKQPRIQRHSPLMQIDVDFPLPEDGLGKFNLSIYVDRNNNAYNTRVCYVDLTHNKNSFYELQLLEVSRIRSDLNRKRRGGTVSPKKLVKKQKTNESEENGKHTAVDENRGVGQRSVMEWEELVYNSEWIDYASMDPDEYDEMCAAKICKYFLFKKWGRLGEDDRTTNNSMAEEYGADLEGCISGFREKFFSLTGLDFNERFSRKKIVGRYQVVDTKGYDRENKDPEVPHFGTEQEGDMSRDSLDGQDKASGEDSLGAAFGEVKLSGENKVVGKELLALVYSQSYISRTISDLNLDVTRLDALSRDQILTGYALLTEMETVIREDTGSKRVDEGLQKREQPLEKMRMSQKLKALSSSYYAHVPHVVTGKRTLPVIDTPLILKQECTRLETLLQTMESAHIIKSTSQTKDQLASNWFCKVKSELMDDSDIYKLLKLYVLRGHGLTHDSMTIKIHSIYELDGGATTPAISTRAILHRKLLWHGTRVSNLASIFSSGFKIAPPEAPKSGYMFDKGVYFTDTCSKAAQYCHSEIYGDKSVLFLCEIILGNVLVAYEANESIIKQYDIGCQLDENERPKQQYQSVLGYGRLQPSKEISVDMPHPILIPIGAQKKVNRKPLPQLMYNEFVVYNTQQVIPRFAVLVNINFKSFSD</sequence>
<dbReference type="OrthoDB" id="429950at2759"/>
<organism evidence="17 18">
    <name type="scientific">Gregarina niphandrodes</name>
    <name type="common">Septate eugregarine</name>
    <dbReference type="NCBI Taxonomy" id="110365"/>
    <lineage>
        <taxon>Eukaryota</taxon>
        <taxon>Sar</taxon>
        <taxon>Alveolata</taxon>
        <taxon>Apicomplexa</taxon>
        <taxon>Conoidasida</taxon>
        <taxon>Gregarinasina</taxon>
        <taxon>Eugregarinorida</taxon>
        <taxon>Gregarinidae</taxon>
        <taxon>Gregarina</taxon>
    </lineage>
</organism>
<dbReference type="EC" id="2.4.2.-" evidence="11"/>
<dbReference type="GO" id="GO:0016779">
    <property type="term" value="F:nucleotidyltransferase activity"/>
    <property type="evidence" value="ECO:0007669"/>
    <property type="project" value="UniProtKB-KW"/>
</dbReference>
<feature type="domain" description="PARP alpha-helical" evidence="15">
    <location>
        <begin position="697"/>
        <end position="833"/>
    </location>
</feature>
<dbReference type="PROSITE" id="PS51060">
    <property type="entry name" value="PARP_ALPHA_HD"/>
    <property type="match status" value="1"/>
</dbReference>
<keyword evidence="9" id="KW-0539">Nucleus</keyword>
<evidence type="ECO:0000313" key="17">
    <source>
        <dbReference type="EMBL" id="EZG78503.1"/>
    </source>
</evidence>
<dbReference type="RefSeq" id="XP_011129270.1">
    <property type="nucleotide sequence ID" value="XM_011130968.1"/>
</dbReference>
<dbReference type="VEuPathDB" id="CryptoDB:GNI_035330"/>
<evidence type="ECO:0000256" key="10">
    <source>
        <dbReference type="ARBA" id="ARBA00033987"/>
    </source>
</evidence>
<dbReference type="GO" id="GO:0006302">
    <property type="term" value="P:double-strand break repair"/>
    <property type="evidence" value="ECO:0007669"/>
    <property type="project" value="TreeGrafter"/>
</dbReference>
<comment type="catalytic activity">
    <reaction evidence="10">
        <text>NAD(+) + (ADP-D-ribosyl)n-acceptor = nicotinamide + (ADP-D-ribosyl)n+1-acceptor + H(+).</text>
        <dbReference type="EC" id="2.4.2.30"/>
    </reaction>
</comment>
<keyword evidence="5" id="KW-0479">Metal-binding</keyword>
<dbReference type="GO" id="GO:1990404">
    <property type="term" value="F:NAD+-protein mono-ADP-ribosyltransferase activity"/>
    <property type="evidence" value="ECO:0007669"/>
    <property type="project" value="TreeGrafter"/>
</dbReference>
<keyword evidence="8 11" id="KW-0520">NAD</keyword>
<feature type="region of interest" description="Disordered" evidence="12">
    <location>
        <begin position="650"/>
        <end position="682"/>
    </location>
</feature>
<evidence type="ECO:0000256" key="12">
    <source>
        <dbReference type="SAM" id="MobiDB-lite"/>
    </source>
</evidence>
<accession>A0A023BAS0</accession>
<feature type="domain" description="PARP-type" evidence="13">
    <location>
        <begin position="14"/>
        <end position="67"/>
    </location>
</feature>
<dbReference type="SUPFAM" id="SSF142921">
    <property type="entry name" value="WGR domain-like"/>
    <property type="match status" value="1"/>
</dbReference>
<dbReference type="PROSITE" id="PS51977">
    <property type="entry name" value="WGR"/>
    <property type="match status" value="1"/>
</dbReference>
<dbReference type="GO" id="GO:0008270">
    <property type="term" value="F:zinc ion binding"/>
    <property type="evidence" value="ECO:0007669"/>
    <property type="project" value="UniProtKB-KW"/>
</dbReference>
<dbReference type="Gene3D" id="3.90.640.80">
    <property type="match status" value="1"/>
</dbReference>